<protein>
    <submittedName>
        <fullName evidence="2">Uncharacterized protein</fullName>
    </submittedName>
</protein>
<name>A0A016TN84_9BILA</name>
<evidence type="ECO:0000313" key="3">
    <source>
        <dbReference type="Proteomes" id="UP000024635"/>
    </source>
</evidence>
<proteinExistence type="predicted"/>
<reference evidence="3" key="1">
    <citation type="journal article" date="2015" name="Nat. Genet.">
        <title>The genome and transcriptome of the zoonotic hookworm Ancylostoma ceylanicum identify infection-specific gene families.</title>
        <authorList>
            <person name="Schwarz E.M."/>
            <person name="Hu Y."/>
            <person name="Antoshechkin I."/>
            <person name="Miller M.M."/>
            <person name="Sternberg P.W."/>
            <person name="Aroian R.V."/>
        </authorList>
    </citation>
    <scope>NUCLEOTIDE SEQUENCE</scope>
    <source>
        <strain evidence="3">HY135</strain>
    </source>
</reference>
<dbReference type="EMBL" id="JARK01001425">
    <property type="protein sequence ID" value="EYC04161.1"/>
    <property type="molecule type" value="Genomic_DNA"/>
</dbReference>
<feature type="region of interest" description="Disordered" evidence="1">
    <location>
        <begin position="44"/>
        <end position="68"/>
    </location>
</feature>
<dbReference type="AlphaFoldDB" id="A0A016TN84"/>
<comment type="caution">
    <text evidence="2">The sequence shown here is derived from an EMBL/GenBank/DDBJ whole genome shotgun (WGS) entry which is preliminary data.</text>
</comment>
<dbReference type="Proteomes" id="UP000024635">
    <property type="component" value="Unassembled WGS sequence"/>
</dbReference>
<gene>
    <name evidence="2" type="primary">Acey_s0089.g2256</name>
    <name evidence="2" type="ORF">Y032_0089g2256</name>
</gene>
<evidence type="ECO:0000256" key="1">
    <source>
        <dbReference type="SAM" id="MobiDB-lite"/>
    </source>
</evidence>
<evidence type="ECO:0000313" key="2">
    <source>
        <dbReference type="EMBL" id="EYC04161.1"/>
    </source>
</evidence>
<sequence length="68" mass="7884">MASQQLRSHAKARFLYTLNAPDKGIPMLRRQVYDEIRRTNHSCRTRDGYFPEPGTATKGMNEKGTEVW</sequence>
<accession>A0A016TN84</accession>
<organism evidence="2 3">
    <name type="scientific">Ancylostoma ceylanicum</name>
    <dbReference type="NCBI Taxonomy" id="53326"/>
    <lineage>
        <taxon>Eukaryota</taxon>
        <taxon>Metazoa</taxon>
        <taxon>Ecdysozoa</taxon>
        <taxon>Nematoda</taxon>
        <taxon>Chromadorea</taxon>
        <taxon>Rhabditida</taxon>
        <taxon>Rhabditina</taxon>
        <taxon>Rhabditomorpha</taxon>
        <taxon>Strongyloidea</taxon>
        <taxon>Ancylostomatidae</taxon>
        <taxon>Ancylostomatinae</taxon>
        <taxon>Ancylostoma</taxon>
    </lineage>
</organism>
<keyword evidence="3" id="KW-1185">Reference proteome</keyword>